<evidence type="ECO:0000313" key="2">
    <source>
        <dbReference type="Proteomes" id="UP000316621"/>
    </source>
</evidence>
<dbReference type="AlphaFoldDB" id="A0A4Y7L7Z1"/>
<protein>
    <submittedName>
        <fullName evidence="1">Uncharacterized protein</fullName>
    </submittedName>
</protein>
<gene>
    <name evidence="1" type="ORF">C5167_043646</name>
</gene>
<organism evidence="1 2">
    <name type="scientific">Papaver somniferum</name>
    <name type="common">Opium poppy</name>
    <dbReference type="NCBI Taxonomy" id="3469"/>
    <lineage>
        <taxon>Eukaryota</taxon>
        <taxon>Viridiplantae</taxon>
        <taxon>Streptophyta</taxon>
        <taxon>Embryophyta</taxon>
        <taxon>Tracheophyta</taxon>
        <taxon>Spermatophyta</taxon>
        <taxon>Magnoliopsida</taxon>
        <taxon>Ranunculales</taxon>
        <taxon>Papaveraceae</taxon>
        <taxon>Papaveroideae</taxon>
        <taxon>Papaver</taxon>
    </lineage>
</organism>
<dbReference type="Proteomes" id="UP000316621">
    <property type="component" value="Chromosome 10"/>
</dbReference>
<proteinExistence type="predicted"/>
<reference evidence="1 2" key="1">
    <citation type="journal article" date="2018" name="Science">
        <title>The opium poppy genome and morphinan production.</title>
        <authorList>
            <person name="Guo L."/>
            <person name="Winzer T."/>
            <person name="Yang X."/>
            <person name="Li Y."/>
            <person name="Ning Z."/>
            <person name="He Z."/>
            <person name="Teodor R."/>
            <person name="Lu Y."/>
            <person name="Bowser T.A."/>
            <person name="Graham I.A."/>
            <person name="Ye K."/>
        </authorList>
    </citation>
    <scope>NUCLEOTIDE SEQUENCE [LARGE SCALE GENOMIC DNA]</scope>
    <source>
        <strain evidence="2">cv. HN1</strain>
        <tissue evidence="1">Leaves</tissue>
    </source>
</reference>
<name>A0A4Y7L7Z1_PAPSO</name>
<evidence type="ECO:0000313" key="1">
    <source>
        <dbReference type="EMBL" id="RZC81067.1"/>
    </source>
</evidence>
<keyword evidence="2" id="KW-1185">Reference proteome</keyword>
<accession>A0A4Y7L7Z1</accession>
<dbReference type="Gramene" id="RZC81067">
    <property type="protein sequence ID" value="RZC81067"/>
    <property type="gene ID" value="C5167_043646"/>
</dbReference>
<dbReference type="EMBL" id="CM010724">
    <property type="protein sequence ID" value="RZC81067.1"/>
    <property type="molecule type" value="Genomic_DNA"/>
</dbReference>
<sequence>MMRDVRHEQLEISWKRAAITNEFGFGFEKKLKDEIQERNSGLQNQDAYVEETGWSIRSWNTAFPRSWMMLLLVDVGLFPVKAQHCQGKRKEEITSDGFLAHRSVLVMEPMKLKRYKEGKL</sequence>